<dbReference type="Proteomes" id="UP000197138">
    <property type="component" value="Unassembled WGS sequence"/>
</dbReference>
<sequence length="148" mass="16723">MDRRLLELLVLARSVESTHQKINIHEHHMPKVKGLQIDRGREKERIDDTRNGGYLDRTNSWDGRGCHGGSRHFMTSVIDIVGAGGSGRFNGRGPRFGASHVDMLDWELASKASWGYHQYTTHCHPNQITPVSLAADYHTWSSQMSTVE</sequence>
<protein>
    <submittedName>
        <fullName evidence="1">Uncharacterized protein</fullName>
    </submittedName>
</protein>
<dbReference type="EMBL" id="PGOL01008549">
    <property type="protein sequence ID" value="PKI31628.1"/>
    <property type="molecule type" value="Genomic_DNA"/>
</dbReference>
<evidence type="ECO:0000313" key="3">
    <source>
        <dbReference type="Proteomes" id="UP000197138"/>
    </source>
</evidence>
<dbReference type="AlphaFoldDB" id="A0A218W3Y7"/>
<comment type="caution">
    <text evidence="1">The sequence shown here is derived from an EMBL/GenBank/DDBJ whole genome shotgun (WGS) entry which is preliminary data.</text>
</comment>
<reference evidence="3" key="1">
    <citation type="journal article" date="2017" name="Plant J.">
        <title>The pomegranate (Punica granatum L.) genome and the genomics of punicalagin biosynthesis.</title>
        <authorList>
            <person name="Qin G."/>
            <person name="Xu C."/>
            <person name="Ming R."/>
            <person name="Tang H."/>
            <person name="Guyot R."/>
            <person name="Kramer E.M."/>
            <person name="Hu Y."/>
            <person name="Yi X."/>
            <person name="Qi Y."/>
            <person name="Xu X."/>
            <person name="Gao Z."/>
            <person name="Pan H."/>
            <person name="Jian J."/>
            <person name="Tian Y."/>
            <person name="Yue Z."/>
            <person name="Xu Y."/>
        </authorList>
    </citation>
    <scope>NUCLEOTIDE SEQUENCE [LARGE SCALE GENOMIC DNA]</scope>
    <source>
        <strain evidence="3">cv. Dabenzi</strain>
    </source>
</reference>
<evidence type="ECO:0000313" key="1">
    <source>
        <dbReference type="EMBL" id="OWM67263.1"/>
    </source>
</evidence>
<dbReference type="Proteomes" id="UP000233551">
    <property type="component" value="Unassembled WGS sequence"/>
</dbReference>
<reference evidence="2 4" key="3">
    <citation type="submission" date="2017-11" db="EMBL/GenBank/DDBJ databases">
        <title>De-novo sequencing of pomegranate (Punica granatum L.) genome.</title>
        <authorList>
            <person name="Akparov Z."/>
            <person name="Amiraslanov A."/>
            <person name="Hajiyeva S."/>
            <person name="Abbasov M."/>
            <person name="Kaur K."/>
            <person name="Hamwieh A."/>
            <person name="Solovyev V."/>
            <person name="Salamov A."/>
            <person name="Braich B."/>
            <person name="Kosarev P."/>
            <person name="Mahmoud A."/>
            <person name="Hajiyev E."/>
            <person name="Babayeva S."/>
            <person name="Izzatullayeva V."/>
            <person name="Mammadov A."/>
            <person name="Mammadov A."/>
            <person name="Sharifova S."/>
            <person name="Ojaghi J."/>
            <person name="Eynullazada K."/>
            <person name="Bayramov B."/>
            <person name="Abdulazimova A."/>
            <person name="Shahmuradov I."/>
        </authorList>
    </citation>
    <scope>NUCLEOTIDE SEQUENCE [LARGE SCALE GENOMIC DNA]</scope>
    <source>
        <strain evidence="2">AG2017</strain>
        <strain evidence="4">cv. AG2017</strain>
        <tissue evidence="2">Leaf</tissue>
    </source>
</reference>
<name>A0A218W3Y7_PUNGR</name>
<reference evidence="1" key="2">
    <citation type="submission" date="2017-06" db="EMBL/GenBank/DDBJ databases">
        <title>The pomegranate genome and the genomics of punicalagin biosynthesis.</title>
        <authorList>
            <person name="Xu C."/>
        </authorList>
    </citation>
    <scope>NUCLEOTIDE SEQUENCE [LARGE SCALE GENOMIC DNA]</scope>
    <source>
        <tissue evidence="1">Fresh leaf</tissue>
    </source>
</reference>
<evidence type="ECO:0000313" key="4">
    <source>
        <dbReference type="Proteomes" id="UP000233551"/>
    </source>
</evidence>
<accession>A0A218W3Y7</accession>
<evidence type="ECO:0000313" key="2">
    <source>
        <dbReference type="EMBL" id="PKI31628.1"/>
    </source>
</evidence>
<proteinExistence type="predicted"/>
<organism evidence="1 3">
    <name type="scientific">Punica granatum</name>
    <name type="common">Pomegranate</name>
    <dbReference type="NCBI Taxonomy" id="22663"/>
    <lineage>
        <taxon>Eukaryota</taxon>
        <taxon>Viridiplantae</taxon>
        <taxon>Streptophyta</taxon>
        <taxon>Embryophyta</taxon>
        <taxon>Tracheophyta</taxon>
        <taxon>Spermatophyta</taxon>
        <taxon>Magnoliopsida</taxon>
        <taxon>eudicotyledons</taxon>
        <taxon>Gunneridae</taxon>
        <taxon>Pentapetalae</taxon>
        <taxon>rosids</taxon>
        <taxon>malvids</taxon>
        <taxon>Myrtales</taxon>
        <taxon>Lythraceae</taxon>
        <taxon>Punica</taxon>
    </lineage>
</organism>
<keyword evidence="4" id="KW-1185">Reference proteome</keyword>
<gene>
    <name evidence="1" type="ORF">CDL15_Pgr000715</name>
    <name evidence="2" type="ORF">CRG98_048010</name>
</gene>
<dbReference type="EMBL" id="MTKT01005400">
    <property type="protein sequence ID" value="OWM67263.1"/>
    <property type="molecule type" value="Genomic_DNA"/>
</dbReference>